<dbReference type="EMBL" id="CR382126">
    <property type="protein sequence ID" value="CAG98991.1"/>
    <property type="molecule type" value="Genomic_DNA"/>
</dbReference>
<dbReference type="Pfam" id="PF13593">
    <property type="entry name" value="SBF_like"/>
    <property type="match status" value="1"/>
</dbReference>
<feature type="transmembrane region" description="Helical" evidence="2">
    <location>
        <begin position="291"/>
        <end position="313"/>
    </location>
</feature>
<feature type="transmembrane region" description="Helical" evidence="2">
    <location>
        <begin position="219"/>
        <end position="241"/>
    </location>
</feature>
<dbReference type="InterPro" id="IPR038770">
    <property type="entry name" value="Na+/solute_symporter_sf"/>
</dbReference>
<feature type="region of interest" description="Disordered" evidence="1">
    <location>
        <begin position="412"/>
        <end position="450"/>
    </location>
</feature>
<dbReference type="Proteomes" id="UP000000598">
    <property type="component" value="Chromosome F"/>
</dbReference>
<dbReference type="Gene3D" id="1.20.1530.20">
    <property type="match status" value="1"/>
</dbReference>
<evidence type="ECO:0000313" key="3">
    <source>
        <dbReference type="EMBL" id="CAG98991.1"/>
    </source>
</evidence>
<reference evidence="3 4" key="1">
    <citation type="journal article" date="2004" name="Nature">
        <title>Genome evolution in yeasts.</title>
        <authorList>
            <consortium name="Genolevures"/>
            <person name="Dujon B."/>
            <person name="Sherman D."/>
            <person name="Fischer G."/>
            <person name="Durrens P."/>
            <person name="Casaregola S."/>
            <person name="Lafontaine I."/>
            <person name="de Montigny J."/>
            <person name="Marck C."/>
            <person name="Neuveglise C."/>
            <person name="Talla E."/>
            <person name="Goffard N."/>
            <person name="Frangeul L."/>
            <person name="Aigle M."/>
            <person name="Anthouard V."/>
            <person name="Babour A."/>
            <person name="Barbe V."/>
            <person name="Barnay S."/>
            <person name="Blanchin S."/>
            <person name="Beckerich J.M."/>
            <person name="Beyne E."/>
            <person name="Bleykasten C."/>
            <person name="Boisrame A."/>
            <person name="Boyer J."/>
            <person name="Cattolico L."/>
            <person name="Confanioleri F."/>
            <person name="de Daruvar A."/>
            <person name="Despons L."/>
            <person name="Fabre E."/>
            <person name="Fairhead C."/>
            <person name="Ferry-Dumazet H."/>
            <person name="Groppi A."/>
            <person name="Hantraye F."/>
            <person name="Hennequin C."/>
            <person name="Jauniaux N."/>
            <person name="Joyet P."/>
            <person name="Kachouri R."/>
            <person name="Kerrest A."/>
            <person name="Koszul R."/>
            <person name="Lemaire M."/>
            <person name="Lesur I."/>
            <person name="Ma L."/>
            <person name="Muller H."/>
            <person name="Nicaud J.M."/>
            <person name="Nikolski M."/>
            <person name="Oztas S."/>
            <person name="Ozier-Kalogeropoulos O."/>
            <person name="Pellenz S."/>
            <person name="Potier S."/>
            <person name="Richard G.F."/>
            <person name="Straub M.L."/>
            <person name="Suleau A."/>
            <person name="Swennene D."/>
            <person name="Tekaia F."/>
            <person name="Wesolowski-Louvel M."/>
            <person name="Westhof E."/>
            <person name="Wirth B."/>
            <person name="Zeniou-Meyer M."/>
            <person name="Zivanovic I."/>
            <person name="Bolotin-Fukuhara M."/>
            <person name="Thierry A."/>
            <person name="Bouchier C."/>
            <person name="Caudron B."/>
            <person name="Scarpelli C."/>
            <person name="Gaillardin C."/>
            <person name="Weissenbach J."/>
            <person name="Wincker P."/>
            <person name="Souciet J.L."/>
        </authorList>
    </citation>
    <scope>NUCLEOTIDE SEQUENCE [LARGE SCALE GENOMIC DNA]</scope>
    <source>
        <strain evidence="4">ATCC 8585 / CBS 2359 / DSM 70799 / NBRC 1267 / NRRL Y-1140 / WM37</strain>
    </source>
</reference>
<feature type="transmembrane region" description="Helical" evidence="2">
    <location>
        <begin position="145"/>
        <end position="166"/>
    </location>
</feature>
<keyword evidence="2" id="KW-1133">Transmembrane helix</keyword>
<dbReference type="PaxDb" id="284590-Q6CIF6"/>
<name>Q6CIF6_KLULA</name>
<dbReference type="PANTHER" id="PTHR18640:SF5">
    <property type="entry name" value="SODIUM_BILE ACID COTRANSPORTER 7"/>
    <property type="match status" value="1"/>
</dbReference>
<dbReference type="eggNOG" id="KOG4821">
    <property type="taxonomic scope" value="Eukaryota"/>
</dbReference>
<feature type="transmembrane region" description="Helical" evidence="2">
    <location>
        <begin position="42"/>
        <end position="65"/>
    </location>
</feature>
<feature type="transmembrane region" description="Helical" evidence="2">
    <location>
        <begin position="77"/>
        <end position="97"/>
    </location>
</feature>
<dbReference type="HOGENOM" id="CLU_039013_3_0_1"/>
<evidence type="ECO:0000256" key="1">
    <source>
        <dbReference type="SAM" id="MobiDB-lite"/>
    </source>
</evidence>
<dbReference type="STRING" id="284590.Q6CIF6"/>
<keyword evidence="2" id="KW-0472">Membrane</keyword>
<dbReference type="KEGG" id="kla:KLLA0_F27049g"/>
<feature type="transmembrane region" description="Helical" evidence="2">
    <location>
        <begin position="173"/>
        <end position="199"/>
    </location>
</feature>
<sequence length="450" mass="50246">MTESDNIADRVSSDSSLSVESEQRKNTSPFKHRLSVIYNHKITQYIISQWFFIGLAIFIVLARFFPNFARSGGLIRGQYSIGYGAVIVIFLQSGLSMSTKKLLVNMGNWRAHLVVLVISFLVTSSIMYGLCCAIKAANDDKIDDWVLIGIIVTATCPTTVSSNVVMTTKADGNALLCLCEVFIGNVLGAFITPALVQMYTSSGPMVFGNPATDTSVQQLYANVMKQIGLSVFIPLFVGQVLQNVFPKQVTWFLTTFRMNKVGSFCLLLIMFSSFSTAFYQHAFTSVSHACIIFLCFFNVGIYLFFTLVCFVCARPWFIIKIFDHEPTEHSSKTYTICYKIFRPFYYSKRDAIAVMLCGAAKTAALGVSLISSQYGDDNPKLGTLLVPLVLYQSEQVITANFMVPFMKKWASDEDEHGNKIIKQPTDEESRISQNKEDVSKENTEDADSRD</sequence>
<dbReference type="FunCoup" id="Q6CIF6">
    <property type="interactions" value="466"/>
</dbReference>
<feature type="region of interest" description="Disordered" evidence="1">
    <location>
        <begin position="1"/>
        <end position="24"/>
    </location>
</feature>
<dbReference type="PANTHER" id="PTHR18640">
    <property type="entry name" value="SOLUTE CARRIER FAMILY 10 MEMBER 7"/>
    <property type="match status" value="1"/>
</dbReference>
<dbReference type="OMA" id="LPIMIYH"/>
<gene>
    <name evidence="3" type="ORF">KLLA0_F27049g</name>
</gene>
<feature type="transmembrane region" description="Helical" evidence="2">
    <location>
        <begin position="109"/>
        <end position="130"/>
    </location>
</feature>
<organism evidence="3 4">
    <name type="scientific">Kluyveromyces lactis (strain ATCC 8585 / CBS 2359 / DSM 70799 / NBRC 1267 / NRRL Y-1140 / WM37)</name>
    <name type="common">Yeast</name>
    <name type="synonym">Candida sphaerica</name>
    <dbReference type="NCBI Taxonomy" id="284590"/>
    <lineage>
        <taxon>Eukaryota</taxon>
        <taxon>Fungi</taxon>
        <taxon>Dikarya</taxon>
        <taxon>Ascomycota</taxon>
        <taxon>Saccharomycotina</taxon>
        <taxon>Saccharomycetes</taxon>
        <taxon>Saccharomycetales</taxon>
        <taxon>Saccharomycetaceae</taxon>
        <taxon>Kluyveromyces</taxon>
    </lineage>
</organism>
<accession>Q6CIF6</accession>
<protein>
    <submittedName>
        <fullName evidence="3">KLLA0F27049p</fullName>
    </submittedName>
</protein>
<keyword evidence="4" id="KW-1185">Reference proteome</keyword>
<dbReference type="GO" id="GO:0005886">
    <property type="term" value="C:plasma membrane"/>
    <property type="evidence" value="ECO:0007669"/>
    <property type="project" value="TreeGrafter"/>
</dbReference>
<evidence type="ECO:0000256" key="2">
    <source>
        <dbReference type="SAM" id="Phobius"/>
    </source>
</evidence>
<dbReference type="InParanoid" id="Q6CIF6"/>
<feature type="transmembrane region" description="Helical" evidence="2">
    <location>
        <begin position="261"/>
        <end position="279"/>
    </location>
</feature>
<evidence type="ECO:0000313" key="4">
    <source>
        <dbReference type="Proteomes" id="UP000000598"/>
    </source>
</evidence>
<dbReference type="AlphaFoldDB" id="Q6CIF6"/>
<dbReference type="InterPro" id="IPR016833">
    <property type="entry name" value="Put_Na-Bile_cotransptr"/>
</dbReference>
<feature type="compositionally biased region" description="Basic and acidic residues" evidence="1">
    <location>
        <begin position="424"/>
        <end position="450"/>
    </location>
</feature>
<keyword evidence="2" id="KW-0812">Transmembrane</keyword>
<proteinExistence type="predicted"/>